<keyword evidence="3" id="KW-1185">Reference proteome</keyword>
<evidence type="ECO:0000256" key="1">
    <source>
        <dbReference type="SAM" id="SignalP"/>
    </source>
</evidence>
<evidence type="ECO:0000313" key="2">
    <source>
        <dbReference type="EMBL" id="KAK7334923.1"/>
    </source>
</evidence>
<dbReference type="Proteomes" id="UP001374584">
    <property type="component" value="Unassembled WGS sequence"/>
</dbReference>
<dbReference type="EMBL" id="JAYMYR010000010">
    <property type="protein sequence ID" value="KAK7334923.1"/>
    <property type="molecule type" value="Genomic_DNA"/>
</dbReference>
<proteinExistence type="predicted"/>
<gene>
    <name evidence="2" type="ORF">VNO80_26690</name>
</gene>
<organism evidence="2 3">
    <name type="scientific">Phaseolus coccineus</name>
    <name type="common">Scarlet runner bean</name>
    <name type="synonym">Phaseolus multiflorus</name>
    <dbReference type="NCBI Taxonomy" id="3886"/>
    <lineage>
        <taxon>Eukaryota</taxon>
        <taxon>Viridiplantae</taxon>
        <taxon>Streptophyta</taxon>
        <taxon>Embryophyta</taxon>
        <taxon>Tracheophyta</taxon>
        <taxon>Spermatophyta</taxon>
        <taxon>Magnoliopsida</taxon>
        <taxon>eudicotyledons</taxon>
        <taxon>Gunneridae</taxon>
        <taxon>Pentapetalae</taxon>
        <taxon>rosids</taxon>
        <taxon>fabids</taxon>
        <taxon>Fabales</taxon>
        <taxon>Fabaceae</taxon>
        <taxon>Papilionoideae</taxon>
        <taxon>50 kb inversion clade</taxon>
        <taxon>NPAAA clade</taxon>
        <taxon>indigoferoid/millettioid clade</taxon>
        <taxon>Phaseoleae</taxon>
        <taxon>Phaseolus</taxon>
    </lineage>
</organism>
<dbReference type="AlphaFoldDB" id="A0AAN9QKR3"/>
<name>A0AAN9QKR3_PHACN</name>
<evidence type="ECO:0000313" key="3">
    <source>
        <dbReference type="Proteomes" id="UP001374584"/>
    </source>
</evidence>
<protein>
    <recommendedName>
        <fullName evidence="4">Defensin-like protein</fullName>
    </recommendedName>
</protein>
<sequence>MKTPFCFCILVFGIFVAFGNEVQMRVVPKYIHCEECRLNNDFCDTRNDPCDSHCKIHYRSTNATGSCDLDRHVCSCLYCRT</sequence>
<comment type="caution">
    <text evidence="2">The sequence shown here is derived from an EMBL/GenBank/DDBJ whole genome shotgun (WGS) entry which is preliminary data.</text>
</comment>
<keyword evidence="1" id="KW-0732">Signal</keyword>
<evidence type="ECO:0008006" key="4">
    <source>
        <dbReference type="Google" id="ProtNLM"/>
    </source>
</evidence>
<feature type="signal peptide" evidence="1">
    <location>
        <begin position="1"/>
        <end position="19"/>
    </location>
</feature>
<accession>A0AAN9QKR3</accession>
<reference evidence="2 3" key="1">
    <citation type="submission" date="2024-01" db="EMBL/GenBank/DDBJ databases">
        <title>The genomes of 5 underutilized Papilionoideae crops provide insights into root nodulation and disease resistanc.</title>
        <authorList>
            <person name="Jiang F."/>
        </authorList>
    </citation>
    <scope>NUCLEOTIDE SEQUENCE [LARGE SCALE GENOMIC DNA]</scope>
    <source>
        <strain evidence="2">JINMINGXINNONG_FW02</strain>
        <tissue evidence="2">Leaves</tissue>
    </source>
</reference>
<feature type="chain" id="PRO_5042864402" description="Defensin-like protein" evidence="1">
    <location>
        <begin position="20"/>
        <end position="81"/>
    </location>
</feature>